<feature type="transmembrane region" description="Helical" evidence="1">
    <location>
        <begin position="193"/>
        <end position="213"/>
    </location>
</feature>
<dbReference type="Gene3D" id="2.40.30.170">
    <property type="match status" value="1"/>
</dbReference>
<evidence type="ECO:0000256" key="1">
    <source>
        <dbReference type="SAM" id="Phobius"/>
    </source>
</evidence>
<feature type="transmembrane region" description="Helical" evidence="1">
    <location>
        <begin position="430"/>
        <end position="449"/>
    </location>
</feature>
<feature type="transmembrane region" description="Helical" evidence="1">
    <location>
        <begin position="146"/>
        <end position="172"/>
    </location>
</feature>
<dbReference type="Proteomes" id="UP000319557">
    <property type="component" value="Chromosome"/>
</dbReference>
<feature type="transmembrane region" description="Helical" evidence="1">
    <location>
        <begin position="253"/>
        <end position="275"/>
    </location>
</feature>
<dbReference type="PANTHER" id="PTHR13325:SF3">
    <property type="entry name" value="MEMBRANE-BOUND TRANSCRIPTION FACTOR SITE-2 PROTEASE"/>
    <property type="match status" value="1"/>
</dbReference>
<dbReference type="GO" id="GO:0016020">
    <property type="term" value="C:membrane"/>
    <property type="evidence" value="ECO:0007669"/>
    <property type="project" value="InterPro"/>
</dbReference>
<dbReference type="GO" id="GO:0005737">
    <property type="term" value="C:cytoplasm"/>
    <property type="evidence" value="ECO:0007669"/>
    <property type="project" value="TreeGrafter"/>
</dbReference>
<dbReference type="OrthoDB" id="9759690at2"/>
<evidence type="ECO:0000313" key="2">
    <source>
        <dbReference type="EMBL" id="QDS89588.1"/>
    </source>
</evidence>
<feature type="transmembrane region" description="Helical" evidence="1">
    <location>
        <begin position="358"/>
        <end position="384"/>
    </location>
</feature>
<evidence type="ECO:0000313" key="3">
    <source>
        <dbReference type="Proteomes" id="UP000319557"/>
    </source>
</evidence>
<dbReference type="GO" id="GO:0031293">
    <property type="term" value="P:membrane protein intracellular domain proteolysis"/>
    <property type="evidence" value="ECO:0007669"/>
    <property type="project" value="TreeGrafter"/>
</dbReference>
<dbReference type="AlphaFoldDB" id="A0A517M400"/>
<dbReference type="EMBL" id="CP036261">
    <property type="protein sequence ID" value="QDS89588.1"/>
    <property type="molecule type" value="Genomic_DNA"/>
</dbReference>
<accession>A0A517M400</accession>
<keyword evidence="1" id="KW-0472">Membrane</keyword>
<name>A0A517M400_9BACT</name>
<proteinExistence type="predicted"/>
<dbReference type="RefSeq" id="WP_145347391.1">
    <property type="nucleotide sequence ID" value="NZ_CP036261.1"/>
</dbReference>
<organism evidence="2 3">
    <name type="scientific">Rosistilla ulvae</name>
    <dbReference type="NCBI Taxonomy" id="1930277"/>
    <lineage>
        <taxon>Bacteria</taxon>
        <taxon>Pseudomonadati</taxon>
        <taxon>Planctomycetota</taxon>
        <taxon>Planctomycetia</taxon>
        <taxon>Pirellulales</taxon>
        <taxon>Pirellulaceae</taxon>
        <taxon>Rosistilla</taxon>
    </lineage>
</organism>
<feature type="transmembrane region" description="Helical" evidence="1">
    <location>
        <begin position="281"/>
        <end position="300"/>
    </location>
</feature>
<sequence>MYATGSPTNPIPLRMRDDLRVVEHVYRGEATFVIGDMLALQYFRLNPQEYALLAALNGQNSASDIKEQFEAKFASHRISYQELQAYLIDFHKKGLLAGAVSDSGRHLHRLGRTRKIKQRFSESKNVLAFRWRGINPDRAFQTATALFGWFFSKPMVILNAALMLFAVAWLAAHADEFAARLPSMQAFFSGKNWLMLGLVLAGMKVLHEFGHGIVLTKYGGRCHELGVMLLVFMPTLYVNTSDSWRISDKWKRAAIAAAGVYVELFLAALATFGWWHSRPGGFQYVCLNVMFLGSVSAFLFNGNPLLKFDGYYLLCDLIEIPNLQKRSQTLVRNLFLRHAMGVREGDEDLLPTRTKIWLAGYLVASTLYRLFLIYVIAFLIVRLFQPAGLQEFAKMFSFLLIGLMFVVPIFALARYFWVPGRVHKVHPTRAIITTVLFAAAAGFVVAVPLPDHIVCDFVVQPRDSQTVYVQHDAVLHEIHVEPKQQVQRGDKIATMRNLDIELEIAELSGRLIELDSEQRMLRLARYQSPSGADELSNIRQQRLTIEQRLAQLRQIQKQMVLRAPQSGTVLPMWLDQMPHADPDTLDRWDGWTLHSENVGTSYSRGQPICKIGDLGTPDARLTIDQSDIEFVERGQPVQLLLDSQSGRALTSRIESISESDTDQIRANVTREFGGAVETKQEQAAWNGEIEDPQNVRVAGAVYQAIARLPETDQPLEDGLRGTARIAIGKRTLAGRLQRFVQKTFRIDL</sequence>
<protein>
    <submittedName>
        <fullName evidence="2">Peptidase family M50</fullName>
    </submittedName>
</protein>
<feature type="transmembrane region" description="Helical" evidence="1">
    <location>
        <begin position="396"/>
        <end position="418"/>
    </location>
</feature>
<keyword evidence="1" id="KW-1133">Transmembrane helix</keyword>
<dbReference type="KEGG" id="ruv:EC9_37880"/>
<keyword evidence="3" id="KW-1185">Reference proteome</keyword>
<keyword evidence="1" id="KW-0812">Transmembrane</keyword>
<gene>
    <name evidence="2" type="ORF">EC9_37880</name>
</gene>
<dbReference type="GO" id="GO:0004222">
    <property type="term" value="F:metalloendopeptidase activity"/>
    <property type="evidence" value="ECO:0007669"/>
    <property type="project" value="InterPro"/>
</dbReference>
<reference evidence="2 3" key="1">
    <citation type="submission" date="2019-02" db="EMBL/GenBank/DDBJ databases">
        <title>Deep-cultivation of Planctomycetes and their phenomic and genomic characterization uncovers novel biology.</title>
        <authorList>
            <person name="Wiegand S."/>
            <person name="Jogler M."/>
            <person name="Boedeker C."/>
            <person name="Pinto D."/>
            <person name="Vollmers J."/>
            <person name="Rivas-Marin E."/>
            <person name="Kohn T."/>
            <person name="Peeters S.H."/>
            <person name="Heuer A."/>
            <person name="Rast P."/>
            <person name="Oberbeckmann S."/>
            <person name="Bunk B."/>
            <person name="Jeske O."/>
            <person name="Meyerdierks A."/>
            <person name="Storesund J.E."/>
            <person name="Kallscheuer N."/>
            <person name="Luecker S."/>
            <person name="Lage O.M."/>
            <person name="Pohl T."/>
            <person name="Merkel B.J."/>
            <person name="Hornburger P."/>
            <person name="Mueller R.-W."/>
            <person name="Bruemmer F."/>
            <person name="Labrenz M."/>
            <person name="Spormann A.M."/>
            <person name="Op den Camp H."/>
            <person name="Overmann J."/>
            <person name="Amann R."/>
            <person name="Jetten M.S.M."/>
            <person name="Mascher T."/>
            <person name="Medema M.H."/>
            <person name="Devos D.P."/>
            <person name="Kaster A.-K."/>
            <person name="Ovreas L."/>
            <person name="Rohde M."/>
            <person name="Galperin M.Y."/>
            <person name="Jogler C."/>
        </authorList>
    </citation>
    <scope>NUCLEOTIDE SEQUENCE [LARGE SCALE GENOMIC DNA]</scope>
    <source>
        <strain evidence="2 3">EC9</strain>
    </source>
</reference>
<dbReference type="InterPro" id="IPR001193">
    <property type="entry name" value="MBTPS2"/>
</dbReference>
<dbReference type="PANTHER" id="PTHR13325">
    <property type="entry name" value="PROTEASE M50 MEMBRANE-BOUND TRANSCRIPTION FACTOR SITE 2 PROTEASE"/>
    <property type="match status" value="1"/>
</dbReference>